<feature type="transmembrane region" description="Helical" evidence="1">
    <location>
        <begin position="156"/>
        <end position="173"/>
    </location>
</feature>
<evidence type="ECO:0000313" key="2">
    <source>
        <dbReference type="EMBL" id="MVT25301.1"/>
    </source>
</evidence>
<keyword evidence="1" id="KW-0472">Membrane</keyword>
<comment type="caution">
    <text evidence="2">The sequence shown here is derived from an EMBL/GenBank/DDBJ whole genome shotgun (WGS) entry which is preliminary data.</text>
</comment>
<proteinExistence type="predicted"/>
<feature type="transmembrane region" description="Helical" evidence="1">
    <location>
        <begin position="32"/>
        <end position="53"/>
    </location>
</feature>
<name>A0A7K1UGU3_9MICC</name>
<organism evidence="2 3">
    <name type="scientific">Nesterenkonia alkaliphila</name>
    <dbReference type="NCBI Taxonomy" id="1463631"/>
    <lineage>
        <taxon>Bacteria</taxon>
        <taxon>Bacillati</taxon>
        <taxon>Actinomycetota</taxon>
        <taxon>Actinomycetes</taxon>
        <taxon>Micrococcales</taxon>
        <taxon>Micrococcaceae</taxon>
        <taxon>Nesterenkonia</taxon>
    </lineage>
</organism>
<dbReference type="AlphaFoldDB" id="A0A7K1UGU3"/>
<evidence type="ECO:0000313" key="3">
    <source>
        <dbReference type="Proteomes" id="UP000460157"/>
    </source>
</evidence>
<keyword evidence="3" id="KW-1185">Reference proteome</keyword>
<protein>
    <recommendedName>
        <fullName evidence="4">DedA family protein</fullName>
    </recommendedName>
</protein>
<dbReference type="Proteomes" id="UP000460157">
    <property type="component" value="Unassembled WGS sequence"/>
</dbReference>
<keyword evidence="1" id="KW-0812">Transmembrane</keyword>
<dbReference type="RefSeq" id="WP_188503486.1">
    <property type="nucleotide sequence ID" value="NZ_BMFX01000004.1"/>
</dbReference>
<sequence>MAAAWGFAEATFFFVVPDVWTSRVGLRSPKRALATTGSALAGALLGGAVTYTWGRNTAAATSQRALAKVPAVTESMIEQVEQEVTEAGHVSLMLGPTRGVPYKLYARASGLQRRSLLNFLAWSVPARLLRFILVTLLAAGLAAGARRLFPRLPEKLITAVFWASWAGFYGWFVPTVSRRR</sequence>
<keyword evidence="1" id="KW-1133">Transmembrane helix</keyword>
<evidence type="ECO:0000256" key="1">
    <source>
        <dbReference type="SAM" id="Phobius"/>
    </source>
</evidence>
<dbReference type="EMBL" id="WRPM01000021">
    <property type="protein sequence ID" value="MVT25301.1"/>
    <property type="molecule type" value="Genomic_DNA"/>
</dbReference>
<feature type="transmembrane region" description="Helical" evidence="1">
    <location>
        <begin position="128"/>
        <end position="149"/>
    </location>
</feature>
<gene>
    <name evidence="2" type="ORF">GNZ21_02815</name>
</gene>
<reference evidence="2 3" key="1">
    <citation type="submission" date="2019-12" db="EMBL/GenBank/DDBJ databases">
        <title>Nesterenkonia muleiensis sp. nov., a novel actinobacterium isolated from sap of Populus euphratica.</title>
        <authorList>
            <person name="Wang R."/>
        </authorList>
    </citation>
    <scope>NUCLEOTIDE SEQUENCE [LARGE SCALE GENOMIC DNA]</scope>
    <source>
        <strain evidence="2 3">F10</strain>
    </source>
</reference>
<accession>A0A7K1UGU3</accession>
<evidence type="ECO:0008006" key="4">
    <source>
        <dbReference type="Google" id="ProtNLM"/>
    </source>
</evidence>